<dbReference type="SUPFAM" id="SSF110296">
    <property type="entry name" value="Oligoxyloglucan reducing end-specific cellobiohydrolase"/>
    <property type="match status" value="1"/>
</dbReference>
<evidence type="ECO:0000313" key="1">
    <source>
        <dbReference type="EMBL" id="TPE42099.1"/>
    </source>
</evidence>
<evidence type="ECO:0008006" key="3">
    <source>
        <dbReference type="Google" id="ProtNLM"/>
    </source>
</evidence>
<dbReference type="OrthoDB" id="878064at2"/>
<gene>
    <name evidence="1" type="ORF">FJM65_18605</name>
</gene>
<dbReference type="AlphaFoldDB" id="A0A501VXE0"/>
<dbReference type="RefSeq" id="WP_140623539.1">
    <property type="nucleotide sequence ID" value="NZ_VFRQ01000014.1"/>
</dbReference>
<dbReference type="EMBL" id="VFRQ01000014">
    <property type="protein sequence ID" value="TPE42099.1"/>
    <property type="molecule type" value="Genomic_DNA"/>
</dbReference>
<dbReference type="InterPro" id="IPR015943">
    <property type="entry name" value="WD40/YVTN_repeat-like_dom_sf"/>
</dbReference>
<organism evidence="1 2">
    <name type="scientific">Pontibacter mangrovi</name>
    <dbReference type="NCBI Taxonomy" id="2589816"/>
    <lineage>
        <taxon>Bacteria</taxon>
        <taxon>Pseudomonadati</taxon>
        <taxon>Bacteroidota</taxon>
        <taxon>Cytophagia</taxon>
        <taxon>Cytophagales</taxon>
        <taxon>Hymenobacteraceae</taxon>
        <taxon>Pontibacter</taxon>
    </lineage>
</organism>
<dbReference type="Proteomes" id="UP000316727">
    <property type="component" value="Unassembled WGS sequence"/>
</dbReference>
<protein>
    <recommendedName>
        <fullName evidence="3">Photosynthesis system II assembly factor Ycf48/Hcf136-like domain-containing protein</fullName>
    </recommendedName>
</protein>
<accession>A0A501VXE0</accession>
<name>A0A501VXE0_9BACT</name>
<comment type="caution">
    <text evidence="1">The sequence shown here is derived from an EMBL/GenBank/DDBJ whole genome shotgun (WGS) entry which is preliminary data.</text>
</comment>
<dbReference type="PROSITE" id="PS51257">
    <property type="entry name" value="PROKAR_LIPOPROTEIN"/>
    <property type="match status" value="1"/>
</dbReference>
<proteinExistence type="predicted"/>
<keyword evidence="2" id="KW-1185">Reference proteome</keyword>
<evidence type="ECO:0000313" key="2">
    <source>
        <dbReference type="Proteomes" id="UP000316727"/>
    </source>
</evidence>
<reference evidence="1 2" key="1">
    <citation type="submission" date="2019-06" db="EMBL/GenBank/DDBJ databases">
        <title>A novel bacterium of genus Pontibacter, isolated from marine sediment.</title>
        <authorList>
            <person name="Huang H."/>
            <person name="Mo K."/>
            <person name="Hu Y."/>
        </authorList>
    </citation>
    <scope>NUCLEOTIDE SEQUENCE [LARGE SCALE GENOMIC DNA]</scope>
    <source>
        <strain evidence="1 2">HB172049</strain>
    </source>
</reference>
<dbReference type="Gene3D" id="2.130.10.10">
    <property type="entry name" value="YVTN repeat-like/Quinoprotein amine dehydrogenase"/>
    <property type="match status" value="1"/>
</dbReference>
<sequence>MKVGYLVVCASLLFLSCSSEKKNDDDKISSKLIEYGSEERKQRRIEEQDRIWELGKKMYPSSTYDLLPIAEDTLIAATQYNGLVLTTDAGKTWKEIESPGRINELTLDNTGQLWGLKSWMGIHEADFCFLYLSSNLGKSWTKFELDTRNVFPKTFYSQPKQPLSIVDYEGKVFQLKDVNPTLSWTPIDSVSLGKENSSTPPSRTTVVTDSQERKWAYNRQGIFLIGNDTTKVY</sequence>